<dbReference type="Gene3D" id="3.90.180.10">
    <property type="entry name" value="Medium-chain alcohol dehydrogenases, catalytic domain"/>
    <property type="match status" value="1"/>
</dbReference>
<dbReference type="EMBL" id="KN847476">
    <property type="protein sequence ID" value="KIX07696.1"/>
    <property type="molecule type" value="Genomic_DNA"/>
</dbReference>
<keyword evidence="3" id="KW-1185">Reference proteome</keyword>
<evidence type="ECO:0008006" key="4">
    <source>
        <dbReference type="Google" id="ProtNLM"/>
    </source>
</evidence>
<evidence type="ECO:0000313" key="2">
    <source>
        <dbReference type="EMBL" id="KIX07696.1"/>
    </source>
</evidence>
<evidence type="ECO:0000313" key="3">
    <source>
        <dbReference type="Proteomes" id="UP000053617"/>
    </source>
</evidence>
<accession>A0A0D2IWH5</accession>
<dbReference type="Gene3D" id="3.40.50.720">
    <property type="entry name" value="NAD(P)-binding Rossmann-like Domain"/>
    <property type="match status" value="1"/>
</dbReference>
<dbReference type="GO" id="GO:0016651">
    <property type="term" value="F:oxidoreductase activity, acting on NAD(P)H"/>
    <property type="evidence" value="ECO:0007669"/>
    <property type="project" value="InterPro"/>
</dbReference>
<dbReference type="HOGENOM" id="CLU_1670356_0_0_1"/>
<dbReference type="AlphaFoldDB" id="A0A0D2IWH5"/>
<dbReference type="OrthoDB" id="48317at2759"/>
<sequence length="158" mass="16555">MKSFTTASPKNFAYLESLGASKVKCFDYRSPTVAEDVAAGLKSSNGPLAGVIDCTSVTNAVQTCASILSLSNNADKIIATVLPPPETITNARRIFGLSLKENEVGKAIYEDFLPEALSKGTFIPAPEPMVVGTGLEAMQAAFDAQKAGVSAKKVIVKL</sequence>
<dbReference type="PANTHER" id="PTHR45348">
    <property type="entry name" value="HYPOTHETICAL OXIDOREDUCTASE (EUROFUNG)"/>
    <property type="match status" value="1"/>
</dbReference>
<organism evidence="2 3">
    <name type="scientific">Rhinocladiella mackenziei CBS 650.93</name>
    <dbReference type="NCBI Taxonomy" id="1442369"/>
    <lineage>
        <taxon>Eukaryota</taxon>
        <taxon>Fungi</taxon>
        <taxon>Dikarya</taxon>
        <taxon>Ascomycota</taxon>
        <taxon>Pezizomycotina</taxon>
        <taxon>Eurotiomycetes</taxon>
        <taxon>Chaetothyriomycetidae</taxon>
        <taxon>Chaetothyriales</taxon>
        <taxon>Herpotrichiellaceae</taxon>
        <taxon>Rhinocladiella</taxon>
    </lineage>
</organism>
<name>A0A0D2IWH5_9EURO</name>
<dbReference type="InterPro" id="IPR047122">
    <property type="entry name" value="Trans-enoyl_RdTase-like"/>
</dbReference>
<dbReference type="Proteomes" id="UP000053617">
    <property type="component" value="Unassembled WGS sequence"/>
</dbReference>
<dbReference type="RefSeq" id="XP_013274832.1">
    <property type="nucleotide sequence ID" value="XM_013419378.1"/>
</dbReference>
<dbReference type="VEuPathDB" id="FungiDB:Z518_02350"/>
<proteinExistence type="predicted"/>
<reference evidence="2 3" key="1">
    <citation type="submission" date="2015-01" db="EMBL/GenBank/DDBJ databases">
        <title>The Genome Sequence of Rhinocladiella mackenzie CBS 650.93.</title>
        <authorList>
            <consortium name="The Broad Institute Genomics Platform"/>
            <person name="Cuomo C."/>
            <person name="de Hoog S."/>
            <person name="Gorbushina A."/>
            <person name="Stielow B."/>
            <person name="Teixiera M."/>
            <person name="Abouelleil A."/>
            <person name="Chapman S.B."/>
            <person name="Priest M."/>
            <person name="Young S.K."/>
            <person name="Wortman J."/>
            <person name="Nusbaum C."/>
            <person name="Birren B."/>
        </authorList>
    </citation>
    <scope>NUCLEOTIDE SEQUENCE [LARGE SCALE GENOMIC DNA]</scope>
    <source>
        <strain evidence="2 3">CBS 650.93</strain>
    </source>
</reference>
<keyword evidence="1" id="KW-0560">Oxidoreductase</keyword>
<dbReference type="STRING" id="1442369.A0A0D2IWH5"/>
<dbReference type="GeneID" id="25290421"/>
<evidence type="ECO:0000256" key="1">
    <source>
        <dbReference type="ARBA" id="ARBA00023002"/>
    </source>
</evidence>
<gene>
    <name evidence="2" type="ORF">Z518_02350</name>
</gene>
<protein>
    <recommendedName>
        <fullName evidence="4">Alcohol dehydrogenase-like C-terminal domain-containing protein</fullName>
    </recommendedName>
</protein>
<dbReference type="PANTHER" id="PTHR45348:SF2">
    <property type="entry name" value="ZINC-TYPE ALCOHOL DEHYDROGENASE-LIKE PROTEIN C2E1P3.01"/>
    <property type="match status" value="1"/>
</dbReference>